<dbReference type="NCBIfam" id="TIGR02249">
    <property type="entry name" value="integrase_gron"/>
    <property type="match status" value="1"/>
</dbReference>
<proteinExistence type="inferred from homology"/>
<feature type="domain" description="Tyr recombinase" evidence="6">
    <location>
        <begin position="100"/>
        <end position="313"/>
    </location>
</feature>
<evidence type="ECO:0000313" key="11">
    <source>
        <dbReference type="Proteomes" id="UP001271263"/>
    </source>
</evidence>
<evidence type="ECO:0000259" key="6">
    <source>
        <dbReference type="PROSITE" id="PS51898"/>
    </source>
</evidence>
<dbReference type="GO" id="GO:0003677">
    <property type="term" value="F:DNA binding"/>
    <property type="evidence" value="ECO:0007669"/>
    <property type="project" value="UniProtKB-UniRule"/>
</dbReference>
<dbReference type="InterPro" id="IPR002104">
    <property type="entry name" value="Integrase_catalytic"/>
</dbReference>
<dbReference type="InterPro" id="IPR010998">
    <property type="entry name" value="Integrase_recombinase_N"/>
</dbReference>
<protein>
    <submittedName>
        <fullName evidence="8">Integron integrase</fullName>
    </submittedName>
</protein>
<dbReference type="Proteomes" id="UP001259340">
    <property type="component" value="Unassembled WGS sequence"/>
</dbReference>
<dbReference type="RefSeq" id="WP_310654256.1">
    <property type="nucleotide sequence ID" value="NZ_JAPMLA010000003.1"/>
</dbReference>
<dbReference type="Proteomes" id="UP001271263">
    <property type="component" value="Unassembled WGS sequence"/>
</dbReference>
<reference evidence="9 11" key="1">
    <citation type="journal article" date="2022" name="bioRxiv">
        <title>Prophages regulate Shewanella fidelis 3313 motility and biofilm formation: implications for gut colonization dynamics in Ciona robusta.</title>
        <authorList>
            <person name="Natarajan O."/>
            <person name="Gibboney S.L."/>
            <person name="Young M.N."/>
            <person name="Lim S.J."/>
            <person name="Pluta N."/>
            <person name="Atkinson C.G."/>
            <person name="Leigh B.A."/>
            <person name="Liberti A."/>
            <person name="Kees E.D."/>
            <person name="Breitbart M."/>
            <person name="Gralnick J.A."/>
            <person name="Dishaw L.J."/>
        </authorList>
    </citation>
    <scope>NUCLEOTIDE SEQUENCE [LARGE SCALE GENOMIC DNA]</scope>
    <source>
        <strain evidence="9 11">JG4066</strain>
    </source>
</reference>
<dbReference type="PANTHER" id="PTHR30349:SF64">
    <property type="entry name" value="PROPHAGE INTEGRASE INTD-RELATED"/>
    <property type="match status" value="1"/>
</dbReference>
<dbReference type="InterPro" id="IPR011010">
    <property type="entry name" value="DNA_brk_join_enz"/>
</dbReference>
<dbReference type="InterPro" id="IPR050090">
    <property type="entry name" value="Tyrosine_recombinase_XerCD"/>
</dbReference>
<dbReference type="PROSITE" id="PS51898">
    <property type="entry name" value="TYR_RECOMBINASE"/>
    <property type="match status" value="1"/>
</dbReference>
<evidence type="ECO:0000256" key="3">
    <source>
        <dbReference type="ARBA" id="ARBA00023125"/>
    </source>
</evidence>
<dbReference type="SUPFAM" id="SSF56349">
    <property type="entry name" value="DNA breaking-rejoining enzymes"/>
    <property type="match status" value="1"/>
</dbReference>
<dbReference type="PANTHER" id="PTHR30349">
    <property type="entry name" value="PHAGE INTEGRASE-RELATED"/>
    <property type="match status" value="1"/>
</dbReference>
<organism evidence="8 10">
    <name type="scientific">Shewanella fidelis</name>
    <dbReference type="NCBI Taxonomy" id="173509"/>
    <lineage>
        <taxon>Bacteria</taxon>
        <taxon>Pseudomonadati</taxon>
        <taxon>Pseudomonadota</taxon>
        <taxon>Gammaproteobacteria</taxon>
        <taxon>Alteromonadales</taxon>
        <taxon>Shewanellaceae</taxon>
        <taxon>Shewanella</taxon>
    </lineage>
</organism>
<comment type="caution">
    <text evidence="8">The sequence shown here is derived from an EMBL/GenBank/DDBJ whole genome shotgun (WGS) entry which is preliminary data.</text>
</comment>
<name>A0AAW8NLC0_9GAMM</name>
<evidence type="ECO:0000313" key="8">
    <source>
        <dbReference type="EMBL" id="MDR8523175.1"/>
    </source>
</evidence>
<sequence length="323" mass="37273">MPSFFIESIRQVLRTKHYSLKTEKSYLYWVRYFIRFHQYMHPKDMQSCHIEQFLTFLSCNRGVSSATQNQALCALIFMFKHVLSMEFEGLKYGYAKKPKNLPTVLTPTEVASILRHLNGPYWLVTSLLYGCGLRLREALTLRVQNVNIEAQSLFIFRGKGAKDRYTLLPKQLNQPLQKQIQLVNQIHKNDLNSGNGLTSVPSALHRKYKSVLKDLSWQYLFPSTTTCCHPIDGYLCRHHIHESSFSKNLRNAVIKSNIQKRVTAHTFRHSFATQLLGQGSDIRTVQELLGHKDLRTTEIYTHVLGQNRAGTISPFDRLSDIVS</sequence>
<evidence type="ECO:0000256" key="1">
    <source>
        <dbReference type="ARBA" id="ARBA00008857"/>
    </source>
</evidence>
<evidence type="ECO:0000313" key="10">
    <source>
        <dbReference type="Proteomes" id="UP001259340"/>
    </source>
</evidence>
<comment type="similarity">
    <text evidence="1">Belongs to the 'phage' integrase family.</text>
</comment>
<keyword evidence="4" id="KW-0233">DNA recombination</keyword>
<dbReference type="Pfam" id="PF00589">
    <property type="entry name" value="Phage_integrase"/>
    <property type="match status" value="1"/>
</dbReference>
<dbReference type="Gene3D" id="1.10.150.130">
    <property type="match status" value="1"/>
</dbReference>
<evidence type="ECO:0000259" key="7">
    <source>
        <dbReference type="PROSITE" id="PS51900"/>
    </source>
</evidence>
<evidence type="ECO:0000256" key="2">
    <source>
        <dbReference type="ARBA" id="ARBA00022908"/>
    </source>
</evidence>
<dbReference type="Pfam" id="PF13495">
    <property type="entry name" value="Phage_int_SAM_4"/>
    <property type="match status" value="1"/>
</dbReference>
<dbReference type="Gene3D" id="1.10.443.10">
    <property type="entry name" value="Intergrase catalytic core"/>
    <property type="match status" value="1"/>
</dbReference>
<evidence type="ECO:0000256" key="4">
    <source>
        <dbReference type="ARBA" id="ARBA00023172"/>
    </source>
</evidence>
<accession>A0AAW8NLC0</accession>
<dbReference type="AlphaFoldDB" id="A0AAW8NLC0"/>
<dbReference type="EMBL" id="JAPMLE010000001">
    <property type="protein sequence ID" value="MDR8523175.1"/>
    <property type="molecule type" value="Genomic_DNA"/>
</dbReference>
<dbReference type="InterPro" id="IPR013762">
    <property type="entry name" value="Integrase-like_cat_sf"/>
</dbReference>
<reference evidence="8" key="2">
    <citation type="submission" date="2022-11" db="EMBL/GenBank/DDBJ databases">
        <title>Prophages regulate Shewanella fidelis motility and biofilm formation: implications for gut colonization dynamics in Ciona robusta.</title>
        <authorList>
            <person name="Natarajan O."/>
            <person name="Gibboney S.L."/>
            <person name="Young M.N."/>
            <person name="Lim S.J."/>
            <person name="Pluta N."/>
            <person name="Atkinson C.G.F."/>
            <person name="Leigh B.A."/>
            <person name="Liberti A."/>
            <person name="Kees E."/>
            <person name="Breitbart M."/>
            <person name="Gralnick J."/>
            <person name="Dishaw L.J."/>
        </authorList>
    </citation>
    <scope>NUCLEOTIDE SEQUENCE</scope>
    <source>
        <strain evidence="8">3313</strain>
    </source>
</reference>
<dbReference type="InterPro" id="IPR044068">
    <property type="entry name" value="CB"/>
</dbReference>
<dbReference type="GO" id="GO:0006310">
    <property type="term" value="P:DNA recombination"/>
    <property type="evidence" value="ECO:0007669"/>
    <property type="project" value="UniProtKB-KW"/>
</dbReference>
<gene>
    <name evidence="8" type="ORF">OS133_05670</name>
    <name evidence="9" type="ORF">OS134_09630</name>
</gene>
<keyword evidence="3 5" id="KW-0238">DNA-binding</keyword>
<dbReference type="InterPro" id="IPR011946">
    <property type="entry name" value="Integrase_integron-type"/>
</dbReference>
<evidence type="ECO:0000313" key="9">
    <source>
        <dbReference type="EMBL" id="MDW4824316.1"/>
    </source>
</evidence>
<dbReference type="InterPro" id="IPR004107">
    <property type="entry name" value="Integrase_SAM-like_N"/>
</dbReference>
<dbReference type="EMBL" id="JAPMLD010000003">
    <property type="protein sequence ID" value="MDW4824316.1"/>
    <property type="molecule type" value="Genomic_DNA"/>
</dbReference>
<keyword evidence="11" id="KW-1185">Reference proteome</keyword>
<dbReference type="GO" id="GO:0015074">
    <property type="term" value="P:DNA integration"/>
    <property type="evidence" value="ECO:0007669"/>
    <property type="project" value="UniProtKB-KW"/>
</dbReference>
<feature type="domain" description="Core-binding (CB)" evidence="7">
    <location>
        <begin position="3"/>
        <end position="83"/>
    </location>
</feature>
<evidence type="ECO:0000256" key="5">
    <source>
        <dbReference type="PROSITE-ProRule" id="PRU01248"/>
    </source>
</evidence>
<keyword evidence="2" id="KW-0229">DNA integration</keyword>
<dbReference type="PROSITE" id="PS51900">
    <property type="entry name" value="CB"/>
    <property type="match status" value="1"/>
</dbReference>